<dbReference type="STRING" id="4540.A0A3L6PUW6"/>
<protein>
    <submittedName>
        <fullName evidence="3">BTB/POZ and MATH domain-containing protein 1-like</fullName>
    </submittedName>
</protein>
<reference evidence="4" key="1">
    <citation type="journal article" date="2019" name="Nat. Commun.">
        <title>The genome of broomcorn millet.</title>
        <authorList>
            <person name="Zou C."/>
            <person name="Miki D."/>
            <person name="Li D."/>
            <person name="Tang Q."/>
            <person name="Xiao L."/>
            <person name="Rajput S."/>
            <person name="Deng P."/>
            <person name="Jia W."/>
            <person name="Huang R."/>
            <person name="Zhang M."/>
            <person name="Sun Y."/>
            <person name="Hu J."/>
            <person name="Fu X."/>
            <person name="Schnable P.S."/>
            <person name="Li F."/>
            <person name="Zhang H."/>
            <person name="Feng B."/>
            <person name="Zhu X."/>
            <person name="Liu R."/>
            <person name="Schnable J.C."/>
            <person name="Zhu J.-K."/>
            <person name="Zhang H."/>
        </authorList>
    </citation>
    <scope>NUCLEOTIDE SEQUENCE [LARGE SCALE GENOMIC DNA]</scope>
</reference>
<dbReference type="OrthoDB" id="694498at2759"/>
<dbReference type="AlphaFoldDB" id="A0A3L6PUW6"/>
<dbReference type="InterPro" id="IPR008974">
    <property type="entry name" value="TRAF-like"/>
</dbReference>
<dbReference type="SUPFAM" id="SSF49599">
    <property type="entry name" value="TRAF domain-like"/>
    <property type="match status" value="1"/>
</dbReference>
<feature type="domain" description="MATH" evidence="2">
    <location>
        <begin position="27"/>
        <end position="115"/>
    </location>
</feature>
<evidence type="ECO:0000313" key="4">
    <source>
        <dbReference type="Proteomes" id="UP000275267"/>
    </source>
</evidence>
<evidence type="ECO:0000313" key="3">
    <source>
        <dbReference type="EMBL" id="RLM64853.1"/>
    </source>
</evidence>
<accession>A0A3L6PUW6</accession>
<dbReference type="EMBL" id="PQIB02000015">
    <property type="protein sequence ID" value="RLM64853.1"/>
    <property type="molecule type" value="Genomic_DNA"/>
</dbReference>
<dbReference type="PROSITE" id="PS50144">
    <property type="entry name" value="MATH"/>
    <property type="match status" value="1"/>
</dbReference>
<dbReference type="CDD" id="cd00121">
    <property type="entry name" value="MATH"/>
    <property type="match status" value="1"/>
</dbReference>
<feature type="compositionally biased region" description="Low complexity" evidence="1">
    <location>
        <begin position="1"/>
        <end position="13"/>
    </location>
</feature>
<feature type="region of interest" description="Disordered" evidence="1">
    <location>
        <begin position="1"/>
        <end position="20"/>
    </location>
</feature>
<comment type="caution">
    <text evidence="3">The sequence shown here is derived from an EMBL/GenBank/DDBJ whole genome shotgun (WGS) entry which is preliminary data.</text>
</comment>
<proteinExistence type="predicted"/>
<evidence type="ECO:0000256" key="1">
    <source>
        <dbReference type="SAM" id="MobiDB-lite"/>
    </source>
</evidence>
<dbReference type="Pfam" id="PF22486">
    <property type="entry name" value="MATH_2"/>
    <property type="match status" value="1"/>
</dbReference>
<keyword evidence="4" id="KW-1185">Reference proteome</keyword>
<organism evidence="3 4">
    <name type="scientific">Panicum miliaceum</name>
    <name type="common">Proso millet</name>
    <name type="synonym">Broomcorn millet</name>
    <dbReference type="NCBI Taxonomy" id="4540"/>
    <lineage>
        <taxon>Eukaryota</taxon>
        <taxon>Viridiplantae</taxon>
        <taxon>Streptophyta</taxon>
        <taxon>Embryophyta</taxon>
        <taxon>Tracheophyta</taxon>
        <taxon>Spermatophyta</taxon>
        <taxon>Magnoliopsida</taxon>
        <taxon>Liliopsida</taxon>
        <taxon>Poales</taxon>
        <taxon>Poaceae</taxon>
        <taxon>PACMAD clade</taxon>
        <taxon>Panicoideae</taxon>
        <taxon>Panicodae</taxon>
        <taxon>Paniceae</taxon>
        <taxon>Panicinae</taxon>
        <taxon>Panicum</taxon>
        <taxon>Panicum sect. Panicum</taxon>
    </lineage>
</organism>
<dbReference type="Proteomes" id="UP000275267">
    <property type="component" value="Unassembled WGS sequence"/>
</dbReference>
<dbReference type="InterPro" id="IPR002083">
    <property type="entry name" value="MATH/TRAF_dom"/>
</dbReference>
<sequence length="115" mass="12193">MADASASSANDQSLPETSSSCLTQATTAAHNFEVINFPLLEGMGLGKFVTSRNFSVGGCHWMIELFPDGDKADSKAHVSAYLSPQGEQAGERVKFSLSILGKDGQVAEQQNGQKN</sequence>
<dbReference type="Gene3D" id="2.60.210.10">
    <property type="entry name" value="Apoptosis, Tumor Necrosis Factor Receptor Associated Protein 2, Chain A"/>
    <property type="match status" value="1"/>
</dbReference>
<gene>
    <name evidence="3" type="ORF">C2845_PM16G20570</name>
</gene>
<name>A0A3L6PUW6_PANMI</name>
<evidence type="ECO:0000259" key="2">
    <source>
        <dbReference type="PROSITE" id="PS50144"/>
    </source>
</evidence>